<comment type="caution">
    <text evidence="5">The sequence shown here is derived from an EMBL/GenBank/DDBJ whole genome shotgun (WGS) entry which is preliminary data.</text>
</comment>
<sequence>MNDPHEKRTVHMRLFYRNWYTTTTMTEKDILITKFDGTLAPFDAQKILSSIMRTGADEATAKKVLQAVESKLKPKMKTKTIYAIVRKELANIKPWAGVRYTLREAIVKLGPAGYNFEKYVSAVLSAYGYKTATPDTYRGACIEHEIDVTAEKDGRTAFIEAKFRHDFTSTITIKDTMATWARFLDLVDGSKIGNCPHFDEVWIVTNASFTDQSLQFGHCKHMKLIGWNHPTEQTFAQMVDINSLYPLTVLNDLTSSEISAFARTDLMLCRELITIPVDQLSSTTQIPQRRLQKILTECAEVVDGDKA</sequence>
<evidence type="ECO:0000259" key="4">
    <source>
        <dbReference type="PROSITE" id="PS51161"/>
    </source>
</evidence>
<evidence type="ECO:0000256" key="2">
    <source>
        <dbReference type="ARBA" id="ARBA00022840"/>
    </source>
</evidence>
<organism evidence="5 6">
    <name type="scientific">Candidatus Uhrbacteria bacterium CG10_big_fil_rev_8_21_14_0_10_48_16</name>
    <dbReference type="NCBI Taxonomy" id="1975038"/>
    <lineage>
        <taxon>Bacteria</taxon>
        <taxon>Candidatus Uhriibacteriota</taxon>
    </lineage>
</organism>
<dbReference type="SUPFAM" id="SSF52980">
    <property type="entry name" value="Restriction endonuclease-like"/>
    <property type="match status" value="1"/>
</dbReference>
<dbReference type="Pfam" id="PF22357">
    <property type="entry name" value="AF1548-like_C"/>
    <property type="match status" value="1"/>
</dbReference>
<evidence type="ECO:0000313" key="6">
    <source>
        <dbReference type="Proteomes" id="UP000231436"/>
    </source>
</evidence>
<evidence type="ECO:0000256" key="3">
    <source>
        <dbReference type="PROSITE-ProRule" id="PRU00492"/>
    </source>
</evidence>
<reference evidence="6" key="1">
    <citation type="submission" date="2017-09" db="EMBL/GenBank/DDBJ databases">
        <title>Depth-based differentiation of microbial function through sediment-hosted aquifers and enrichment of novel symbionts in the deep terrestrial subsurface.</title>
        <authorList>
            <person name="Probst A.J."/>
            <person name="Ladd B."/>
            <person name="Jarett J.K."/>
            <person name="Geller-Mcgrath D.E."/>
            <person name="Sieber C.M.K."/>
            <person name="Emerson J.B."/>
            <person name="Anantharaman K."/>
            <person name="Thomas B.C."/>
            <person name="Malmstrom R."/>
            <person name="Stieglmeier M."/>
            <person name="Klingl A."/>
            <person name="Woyke T."/>
            <person name="Ryan C.M."/>
            <person name="Banfield J.F."/>
        </authorList>
    </citation>
    <scope>NUCLEOTIDE SEQUENCE [LARGE SCALE GENOMIC DNA]</scope>
</reference>
<dbReference type="InterPro" id="IPR054374">
    <property type="entry name" value="AF1548-like_C"/>
</dbReference>
<evidence type="ECO:0000256" key="1">
    <source>
        <dbReference type="ARBA" id="ARBA00022741"/>
    </source>
</evidence>
<dbReference type="Pfam" id="PF03477">
    <property type="entry name" value="ATP-cone"/>
    <property type="match status" value="1"/>
</dbReference>
<feature type="domain" description="ATP-cone" evidence="4">
    <location>
        <begin position="30"/>
        <end position="111"/>
    </location>
</feature>
<dbReference type="GO" id="GO:0003676">
    <property type="term" value="F:nucleic acid binding"/>
    <property type="evidence" value="ECO:0007669"/>
    <property type="project" value="InterPro"/>
</dbReference>
<proteinExistence type="predicted"/>
<evidence type="ECO:0000313" key="5">
    <source>
        <dbReference type="EMBL" id="PJE77164.1"/>
    </source>
</evidence>
<dbReference type="AlphaFoldDB" id="A0A2M8LIA7"/>
<name>A0A2M8LIA7_9BACT</name>
<protein>
    <recommendedName>
        <fullName evidence="4">ATP-cone domain-containing protein</fullName>
    </recommendedName>
</protein>
<dbReference type="GO" id="GO:0005524">
    <property type="term" value="F:ATP binding"/>
    <property type="evidence" value="ECO:0007669"/>
    <property type="project" value="UniProtKB-UniRule"/>
</dbReference>
<keyword evidence="1 3" id="KW-0547">Nucleotide-binding</keyword>
<dbReference type="Proteomes" id="UP000231436">
    <property type="component" value="Unassembled WGS sequence"/>
</dbReference>
<dbReference type="Gene3D" id="3.40.1350.10">
    <property type="match status" value="1"/>
</dbReference>
<keyword evidence="2 3" id="KW-0067">ATP-binding</keyword>
<dbReference type="PROSITE" id="PS51161">
    <property type="entry name" value="ATP_CONE"/>
    <property type="match status" value="1"/>
</dbReference>
<accession>A0A2M8LIA7</accession>
<dbReference type="InterPro" id="IPR011856">
    <property type="entry name" value="tRNA_endonuc-like_dom_sf"/>
</dbReference>
<dbReference type="InterPro" id="IPR011335">
    <property type="entry name" value="Restrct_endonuc-II-like"/>
</dbReference>
<dbReference type="EMBL" id="PFEU01000006">
    <property type="protein sequence ID" value="PJE77164.1"/>
    <property type="molecule type" value="Genomic_DNA"/>
</dbReference>
<gene>
    <name evidence="5" type="ORF">COV05_00955</name>
</gene>
<dbReference type="InterPro" id="IPR005144">
    <property type="entry name" value="ATP-cone_dom"/>
</dbReference>